<dbReference type="OrthoDB" id="2783063at2759"/>
<evidence type="ECO:0000256" key="8">
    <source>
        <dbReference type="ARBA" id="ARBA00022884"/>
    </source>
</evidence>
<dbReference type="Proteomes" id="UP000765509">
    <property type="component" value="Unassembled WGS sequence"/>
</dbReference>
<keyword evidence="9" id="KW-0229">DNA integration</keyword>
<evidence type="ECO:0000256" key="2">
    <source>
        <dbReference type="ARBA" id="ARBA00022695"/>
    </source>
</evidence>
<proteinExistence type="predicted"/>
<dbReference type="GO" id="GO:0006310">
    <property type="term" value="P:DNA recombination"/>
    <property type="evidence" value="ECO:0007669"/>
    <property type="project" value="UniProtKB-KW"/>
</dbReference>
<dbReference type="AlphaFoldDB" id="A0A9Q3J7I0"/>
<organism evidence="16 17">
    <name type="scientific">Austropuccinia psidii MF-1</name>
    <dbReference type="NCBI Taxonomy" id="1389203"/>
    <lineage>
        <taxon>Eukaryota</taxon>
        <taxon>Fungi</taxon>
        <taxon>Dikarya</taxon>
        <taxon>Basidiomycota</taxon>
        <taxon>Pucciniomycotina</taxon>
        <taxon>Pucciniomycetes</taxon>
        <taxon>Pucciniales</taxon>
        <taxon>Sphaerophragmiaceae</taxon>
        <taxon>Austropuccinia</taxon>
    </lineage>
</organism>
<dbReference type="InterPro" id="IPR036397">
    <property type="entry name" value="RNaseH_sf"/>
</dbReference>
<accession>A0A9Q3J7I0</accession>
<dbReference type="SUPFAM" id="SSF53098">
    <property type="entry name" value="Ribonuclease H-like"/>
    <property type="match status" value="1"/>
</dbReference>
<sequence>MIAEFNQPTSHLTTNQLNWNERLGHPSNKILKNLGLQSTENSCETCVKGKLTILPFKGHFDDVQKPLDCLHLDLVGPISPPLVSGHKYFLTVVDQFTSYRFTRFLKRKSNAIIEFIALKELIETSQESKIKKSLFDRGGEFLNKQFQHLSEKHGFVHVFSPAYTQHNVFAEQANRTILDKTCCLLLTENLPKSYWAEAVKTATNLRNMIPNPS</sequence>
<dbReference type="GO" id="GO:0004519">
    <property type="term" value="F:endonuclease activity"/>
    <property type="evidence" value="ECO:0007669"/>
    <property type="project" value="UniProtKB-KW"/>
</dbReference>
<keyword evidence="10" id="KW-0695">RNA-directed DNA polymerase</keyword>
<dbReference type="GO" id="GO:0003723">
    <property type="term" value="F:RNA binding"/>
    <property type="evidence" value="ECO:0007669"/>
    <property type="project" value="UniProtKB-KW"/>
</dbReference>
<dbReference type="EMBL" id="AVOT02064680">
    <property type="protein sequence ID" value="MBW0557008.1"/>
    <property type="molecule type" value="Genomic_DNA"/>
</dbReference>
<evidence type="ECO:0000256" key="3">
    <source>
        <dbReference type="ARBA" id="ARBA00022722"/>
    </source>
</evidence>
<keyword evidence="6" id="KW-0378">Hydrolase</keyword>
<keyword evidence="17" id="KW-1185">Reference proteome</keyword>
<keyword evidence="7" id="KW-0460">Magnesium</keyword>
<reference evidence="16" key="1">
    <citation type="submission" date="2021-03" db="EMBL/GenBank/DDBJ databases">
        <title>Draft genome sequence of rust myrtle Austropuccinia psidii MF-1, a brazilian biotype.</title>
        <authorList>
            <person name="Quecine M.C."/>
            <person name="Pachon D.M.R."/>
            <person name="Bonatelli M.L."/>
            <person name="Correr F.H."/>
            <person name="Franceschini L.M."/>
            <person name="Leite T.F."/>
            <person name="Margarido G.R.A."/>
            <person name="Almeida C.A."/>
            <person name="Ferrarezi J.A."/>
            <person name="Labate C.A."/>
        </authorList>
    </citation>
    <scope>NUCLEOTIDE SEQUENCE</scope>
    <source>
        <strain evidence="16">MF-1</strain>
    </source>
</reference>
<evidence type="ECO:0000313" key="17">
    <source>
        <dbReference type="Proteomes" id="UP000765509"/>
    </source>
</evidence>
<keyword evidence="5" id="KW-0255">Endonuclease</keyword>
<evidence type="ECO:0000256" key="1">
    <source>
        <dbReference type="ARBA" id="ARBA00022578"/>
    </source>
</evidence>
<dbReference type="PANTHER" id="PTHR42648:SF11">
    <property type="entry name" value="TRANSPOSON TY4-P GAG-POL POLYPROTEIN"/>
    <property type="match status" value="1"/>
</dbReference>
<keyword evidence="3" id="KW-0540">Nuclease</keyword>
<evidence type="ECO:0000256" key="11">
    <source>
        <dbReference type="ARBA" id="ARBA00022932"/>
    </source>
</evidence>
<dbReference type="PROSITE" id="PS50994">
    <property type="entry name" value="INTEGRASE"/>
    <property type="match status" value="1"/>
</dbReference>
<dbReference type="GO" id="GO:0005634">
    <property type="term" value="C:nucleus"/>
    <property type="evidence" value="ECO:0007669"/>
    <property type="project" value="UniProtKB-ARBA"/>
</dbReference>
<dbReference type="InterPro" id="IPR039537">
    <property type="entry name" value="Retrotran_Ty1/copia-like"/>
</dbReference>
<dbReference type="PANTHER" id="PTHR42648">
    <property type="entry name" value="TRANSPOSASE, PUTATIVE-RELATED"/>
    <property type="match status" value="1"/>
</dbReference>
<gene>
    <name evidence="16" type="ORF">O181_096723</name>
</gene>
<dbReference type="InterPro" id="IPR012337">
    <property type="entry name" value="RNaseH-like_sf"/>
</dbReference>
<dbReference type="GO" id="GO:0015074">
    <property type="term" value="P:DNA integration"/>
    <property type="evidence" value="ECO:0007669"/>
    <property type="project" value="UniProtKB-KW"/>
</dbReference>
<evidence type="ECO:0000256" key="5">
    <source>
        <dbReference type="ARBA" id="ARBA00022759"/>
    </source>
</evidence>
<evidence type="ECO:0000259" key="15">
    <source>
        <dbReference type="PROSITE" id="PS50994"/>
    </source>
</evidence>
<evidence type="ECO:0000256" key="14">
    <source>
        <dbReference type="ARBA" id="ARBA00049244"/>
    </source>
</evidence>
<dbReference type="Gene3D" id="3.30.420.10">
    <property type="entry name" value="Ribonuclease H-like superfamily/Ribonuclease H"/>
    <property type="match status" value="1"/>
</dbReference>
<evidence type="ECO:0000256" key="10">
    <source>
        <dbReference type="ARBA" id="ARBA00022918"/>
    </source>
</evidence>
<dbReference type="GO" id="GO:0032196">
    <property type="term" value="P:transposition"/>
    <property type="evidence" value="ECO:0007669"/>
    <property type="project" value="UniProtKB-KW"/>
</dbReference>
<evidence type="ECO:0000256" key="9">
    <source>
        <dbReference type="ARBA" id="ARBA00022908"/>
    </source>
</evidence>
<feature type="domain" description="Integrase catalytic" evidence="15">
    <location>
        <begin position="62"/>
        <end position="213"/>
    </location>
</feature>
<evidence type="ECO:0000256" key="12">
    <source>
        <dbReference type="ARBA" id="ARBA00023172"/>
    </source>
</evidence>
<keyword evidence="11" id="KW-0808">Transferase</keyword>
<keyword evidence="4" id="KW-0479">Metal-binding</keyword>
<keyword evidence="8" id="KW-0694">RNA-binding</keyword>
<evidence type="ECO:0000313" key="16">
    <source>
        <dbReference type="EMBL" id="MBW0557008.1"/>
    </source>
</evidence>
<dbReference type="Pfam" id="PF00665">
    <property type="entry name" value="rve"/>
    <property type="match status" value="1"/>
</dbReference>
<comment type="catalytic activity">
    <reaction evidence="13">
        <text>DNA(n) + a 2'-deoxyribonucleoside 5'-triphosphate = DNA(n+1) + diphosphate</text>
        <dbReference type="Rhea" id="RHEA:22508"/>
        <dbReference type="Rhea" id="RHEA-COMP:17339"/>
        <dbReference type="Rhea" id="RHEA-COMP:17340"/>
        <dbReference type="ChEBI" id="CHEBI:33019"/>
        <dbReference type="ChEBI" id="CHEBI:61560"/>
        <dbReference type="ChEBI" id="CHEBI:173112"/>
        <dbReference type="EC" id="2.7.7.49"/>
    </reaction>
</comment>
<dbReference type="GO" id="GO:0003887">
    <property type="term" value="F:DNA-directed DNA polymerase activity"/>
    <property type="evidence" value="ECO:0007669"/>
    <property type="project" value="UniProtKB-KW"/>
</dbReference>
<protein>
    <recommendedName>
        <fullName evidence="15">Integrase catalytic domain-containing protein</fullName>
    </recommendedName>
</protein>
<dbReference type="GO" id="GO:0016787">
    <property type="term" value="F:hydrolase activity"/>
    <property type="evidence" value="ECO:0007669"/>
    <property type="project" value="UniProtKB-KW"/>
</dbReference>
<evidence type="ECO:0000256" key="6">
    <source>
        <dbReference type="ARBA" id="ARBA00022801"/>
    </source>
</evidence>
<comment type="caution">
    <text evidence="16">The sequence shown here is derived from an EMBL/GenBank/DDBJ whole genome shotgun (WGS) entry which is preliminary data.</text>
</comment>
<dbReference type="InterPro" id="IPR001584">
    <property type="entry name" value="Integrase_cat-core"/>
</dbReference>
<evidence type="ECO:0000256" key="4">
    <source>
        <dbReference type="ARBA" id="ARBA00022723"/>
    </source>
</evidence>
<name>A0A9Q3J7I0_9BASI</name>
<evidence type="ECO:0000256" key="13">
    <source>
        <dbReference type="ARBA" id="ARBA00048173"/>
    </source>
</evidence>
<evidence type="ECO:0000256" key="7">
    <source>
        <dbReference type="ARBA" id="ARBA00022842"/>
    </source>
</evidence>
<keyword evidence="1" id="KW-0815">Transposition</keyword>
<keyword evidence="12" id="KW-0233">DNA recombination</keyword>
<comment type="catalytic activity">
    <reaction evidence="14">
        <text>DNA(n) + a 2'-deoxyribonucleoside 5'-triphosphate = DNA(n+1) + diphosphate</text>
        <dbReference type="Rhea" id="RHEA:22508"/>
        <dbReference type="Rhea" id="RHEA-COMP:17339"/>
        <dbReference type="Rhea" id="RHEA-COMP:17340"/>
        <dbReference type="ChEBI" id="CHEBI:33019"/>
        <dbReference type="ChEBI" id="CHEBI:61560"/>
        <dbReference type="ChEBI" id="CHEBI:173112"/>
        <dbReference type="EC" id="2.7.7.7"/>
    </reaction>
</comment>
<keyword evidence="2" id="KW-0548">Nucleotidyltransferase</keyword>
<dbReference type="GO" id="GO:0003964">
    <property type="term" value="F:RNA-directed DNA polymerase activity"/>
    <property type="evidence" value="ECO:0007669"/>
    <property type="project" value="UniProtKB-KW"/>
</dbReference>
<keyword evidence="11" id="KW-0239">DNA-directed DNA polymerase</keyword>
<dbReference type="GO" id="GO:0046872">
    <property type="term" value="F:metal ion binding"/>
    <property type="evidence" value="ECO:0007669"/>
    <property type="project" value="UniProtKB-KW"/>
</dbReference>